<evidence type="ECO:0000313" key="2">
    <source>
        <dbReference type="EMBL" id="TKC19679.1"/>
    </source>
</evidence>
<proteinExistence type="predicted"/>
<dbReference type="AlphaFoldDB" id="A0A4U1DAQ8"/>
<gene>
    <name evidence="2" type="ORF">FA727_09145</name>
</gene>
<name>A0A4U1DAQ8_9BACI</name>
<protein>
    <submittedName>
        <fullName evidence="2">Uncharacterized protein</fullName>
    </submittedName>
</protein>
<organism evidence="2 3">
    <name type="scientific">Robertmurraya kyonggiensis</name>
    <dbReference type="NCBI Taxonomy" id="1037680"/>
    <lineage>
        <taxon>Bacteria</taxon>
        <taxon>Bacillati</taxon>
        <taxon>Bacillota</taxon>
        <taxon>Bacilli</taxon>
        <taxon>Bacillales</taxon>
        <taxon>Bacillaceae</taxon>
        <taxon>Robertmurraya</taxon>
    </lineage>
</organism>
<dbReference type="Proteomes" id="UP000307756">
    <property type="component" value="Unassembled WGS sequence"/>
</dbReference>
<feature type="coiled-coil region" evidence="1">
    <location>
        <begin position="7"/>
        <end position="41"/>
    </location>
</feature>
<accession>A0A4U1DAQ8</accession>
<reference evidence="2 3" key="1">
    <citation type="journal article" date="2011" name="J. Microbiol.">
        <title>Bacillus kyonggiensis sp. nov., isolated from soil of a lettuce field.</title>
        <authorList>
            <person name="Dong K."/>
            <person name="Lee S."/>
        </authorList>
    </citation>
    <scope>NUCLEOTIDE SEQUENCE [LARGE SCALE GENOMIC DNA]</scope>
    <source>
        <strain evidence="2 3">NB22</strain>
    </source>
</reference>
<evidence type="ECO:0000256" key="1">
    <source>
        <dbReference type="SAM" id="Coils"/>
    </source>
</evidence>
<sequence length="89" mass="10714">MMEEKNHIQKEELLEKLSEIYDQLEELEKALDNNLTEHRNKLMTDQFTRLNRLDGRISKLERIYQNITFDKKRVGNLHHNGSMKLELGF</sequence>
<keyword evidence="1" id="KW-0175">Coiled coil</keyword>
<dbReference type="EMBL" id="SWBM01000001">
    <property type="protein sequence ID" value="TKC19679.1"/>
    <property type="molecule type" value="Genomic_DNA"/>
</dbReference>
<evidence type="ECO:0000313" key="3">
    <source>
        <dbReference type="Proteomes" id="UP000307756"/>
    </source>
</evidence>
<comment type="caution">
    <text evidence="2">The sequence shown here is derived from an EMBL/GenBank/DDBJ whole genome shotgun (WGS) entry which is preliminary data.</text>
</comment>
<keyword evidence="3" id="KW-1185">Reference proteome</keyword>